<keyword evidence="5" id="KW-1185">Reference proteome</keyword>
<proteinExistence type="inferred from homology"/>
<dbReference type="EMBL" id="CAJPEX010001011">
    <property type="protein sequence ID" value="CAG0917945.1"/>
    <property type="molecule type" value="Genomic_DNA"/>
</dbReference>
<dbReference type="GO" id="GO:0016787">
    <property type="term" value="F:hydrolase activity"/>
    <property type="evidence" value="ECO:0007669"/>
    <property type="project" value="UniProtKB-KW"/>
</dbReference>
<dbReference type="InterPro" id="IPR029058">
    <property type="entry name" value="AB_hydrolase_fold"/>
</dbReference>
<dbReference type="PANTHER" id="PTHR43798:SF14">
    <property type="entry name" value="SERINE HYDROLASE-LIKE PROTEIN DDB_G0286239"/>
    <property type="match status" value="1"/>
</dbReference>
<keyword evidence="2" id="KW-0378">Hydrolase</keyword>
<dbReference type="EMBL" id="OA883048">
    <property type="protein sequence ID" value="CAD7277793.1"/>
    <property type="molecule type" value="Genomic_DNA"/>
</dbReference>
<dbReference type="Gene3D" id="3.40.50.1820">
    <property type="entry name" value="alpha/beta hydrolase"/>
    <property type="match status" value="1"/>
</dbReference>
<dbReference type="GO" id="GO:0016020">
    <property type="term" value="C:membrane"/>
    <property type="evidence" value="ECO:0007669"/>
    <property type="project" value="TreeGrafter"/>
</dbReference>
<reference evidence="4" key="1">
    <citation type="submission" date="2020-11" db="EMBL/GenBank/DDBJ databases">
        <authorList>
            <person name="Tran Van P."/>
        </authorList>
    </citation>
    <scope>NUCLEOTIDE SEQUENCE</scope>
</reference>
<dbReference type="InterPro" id="IPR050266">
    <property type="entry name" value="AB_hydrolase_sf"/>
</dbReference>
<gene>
    <name evidence="4" type="ORF">NMOB1V02_LOCUS5516</name>
</gene>
<dbReference type="AlphaFoldDB" id="A0A7R9GE67"/>
<dbReference type="Pfam" id="PF00561">
    <property type="entry name" value="Abhydrolase_1"/>
    <property type="match status" value="1"/>
</dbReference>
<dbReference type="Proteomes" id="UP000678499">
    <property type="component" value="Unassembled WGS sequence"/>
</dbReference>
<feature type="domain" description="AB hydrolase-1" evidence="3">
    <location>
        <begin position="65"/>
        <end position="325"/>
    </location>
</feature>
<comment type="similarity">
    <text evidence="1">Belongs to the AB hydrolase superfamily.</text>
</comment>
<protein>
    <recommendedName>
        <fullName evidence="3">AB hydrolase-1 domain-containing protein</fullName>
    </recommendedName>
</protein>
<accession>A0A7R9GE67</accession>
<evidence type="ECO:0000313" key="5">
    <source>
        <dbReference type="Proteomes" id="UP000678499"/>
    </source>
</evidence>
<dbReference type="PANTHER" id="PTHR43798">
    <property type="entry name" value="MONOACYLGLYCEROL LIPASE"/>
    <property type="match status" value="1"/>
</dbReference>
<evidence type="ECO:0000259" key="3">
    <source>
        <dbReference type="Pfam" id="PF00561"/>
    </source>
</evidence>
<organism evidence="4">
    <name type="scientific">Notodromas monacha</name>
    <dbReference type="NCBI Taxonomy" id="399045"/>
    <lineage>
        <taxon>Eukaryota</taxon>
        <taxon>Metazoa</taxon>
        <taxon>Ecdysozoa</taxon>
        <taxon>Arthropoda</taxon>
        <taxon>Crustacea</taxon>
        <taxon>Oligostraca</taxon>
        <taxon>Ostracoda</taxon>
        <taxon>Podocopa</taxon>
        <taxon>Podocopida</taxon>
        <taxon>Cypridocopina</taxon>
        <taxon>Cypridoidea</taxon>
        <taxon>Cyprididae</taxon>
        <taxon>Notodromas</taxon>
    </lineage>
</organism>
<evidence type="ECO:0000256" key="1">
    <source>
        <dbReference type="ARBA" id="ARBA00008645"/>
    </source>
</evidence>
<dbReference type="OrthoDB" id="190201at2759"/>
<evidence type="ECO:0000256" key="2">
    <source>
        <dbReference type="ARBA" id="ARBA00022801"/>
    </source>
</evidence>
<sequence length="349" mass="39439">MVLGVSGRSFFKSIGAFNVRGLLRTSSRNMSNIQPNSSWTGEEFEIPVPFGVIAAKRWGPKNGHPVLCLHGWQENAAAFDRVIPLLNPDLNLTLTCIDFAGCGYSSHYPPGIPYFEIDIMLHLNRIRHYLQIDKFSLIGHSLGGGLSQLFAATFPELVVSVATIDLIRPVYRPIETYPDRLRKSVEAFLKWEYLLHDKEVISPVYSREEAKDRMLKAAPSLTPESAEVLMSRGLRPAVTPDGREGFVFRRDPRLKIQSMFNLSHAQLNAFLERIECPLLLIKGTHGPKYEGQTIHEEVLAFFEEKISDFTYVEVEGNHHVHLNNPSGVADELNKFYERIYSNAEGKSKL</sequence>
<dbReference type="SUPFAM" id="SSF53474">
    <property type="entry name" value="alpha/beta-Hydrolases"/>
    <property type="match status" value="1"/>
</dbReference>
<dbReference type="InterPro" id="IPR000073">
    <property type="entry name" value="AB_hydrolase_1"/>
</dbReference>
<evidence type="ECO:0000313" key="4">
    <source>
        <dbReference type="EMBL" id="CAD7277793.1"/>
    </source>
</evidence>
<name>A0A7R9GE67_9CRUS</name>